<proteinExistence type="predicted"/>
<evidence type="ECO:0000313" key="2">
    <source>
        <dbReference type="EMBL" id="CUH75241.1"/>
    </source>
</evidence>
<evidence type="ECO:0000256" key="1">
    <source>
        <dbReference type="SAM" id="SignalP"/>
    </source>
</evidence>
<keyword evidence="1" id="KW-0732">Signal</keyword>
<feature type="signal peptide" evidence="1">
    <location>
        <begin position="1"/>
        <end position="19"/>
    </location>
</feature>
<protein>
    <submittedName>
        <fullName evidence="2">Uncharacterized protein</fullName>
    </submittedName>
</protein>
<name>A0A0N7LYM0_9RHOB</name>
<dbReference type="STRING" id="441103.TRN7648_00339"/>
<sequence>MLRLTAFALPILLPLCALAQDAPDALPGTGFFLAGTTGPDHALGLRLAQRDRVADVAFDLSLTHLPDPQHPRPLRVELGATYTLPSADLRPFIALSDWAQTPPEGQTASRALTVGLDFSPAQFSALDGQIEAATSTSGETNLGLSLRLAF</sequence>
<keyword evidence="3" id="KW-1185">Reference proteome</keyword>
<dbReference type="RefSeq" id="WP_058245903.1">
    <property type="nucleotide sequence ID" value="NZ_CYSE01000001.1"/>
</dbReference>
<dbReference type="AlphaFoldDB" id="A0A0N7LYM0"/>
<organism evidence="2 3">
    <name type="scientific">Tropicibacter naphthalenivorans</name>
    <dbReference type="NCBI Taxonomy" id="441103"/>
    <lineage>
        <taxon>Bacteria</taxon>
        <taxon>Pseudomonadati</taxon>
        <taxon>Pseudomonadota</taxon>
        <taxon>Alphaproteobacteria</taxon>
        <taxon>Rhodobacterales</taxon>
        <taxon>Roseobacteraceae</taxon>
        <taxon>Tropicibacter</taxon>
    </lineage>
</organism>
<dbReference type="Proteomes" id="UP000054935">
    <property type="component" value="Unassembled WGS sequence"/>
</dbReference>
<evidence type="ECO:0000313" key="3">
    <source>
        <dbReference type="Proteomes" id="UP000054935"/>
    </source>
</evidence>
<dbReference type="EMBL" id="CYSE01000001">
    <property type="protein sequence ID" value="CUH75241.1"/>
    <property type="molecule type" value="Genomic_DNA"/>
</dbReference>
<feature type="chain" id="PRO_5006015696" evidence="1">
    <location>
        <begin position="20"/>
        <end position="150"/>
    </location>
</feature>
<reference evidence="2 3" key="1">
    <citation type="submission" date="2015-09" db="EMBL/GenBank/DDBJ databases">
        <authorList>
            <consortium name="Swine Surveillance"/>
        </authorList>
    </citation>
    <scope>NUCLEOTIDE SEQUENCE [LARGE SCALE GENOMIC DNA]</scope>
    <source>
        <strain evidence="2 3">CECT 7648</strain>
    </source>
</reference>
<accession>A0A0N7LYM0</accession>
<gene>
    <name evidence="2" type="ORF">TRN7648_00339</name>
</gene>